<dbReference type="SUPFAM" id="SSF52540">
    <property type="entry name" value="P-loop containing nucleoside triphosphate hydrolases"/>
    <property type="match status" value="1"/>
</dbReference>
<dbReference type="GO" id="GO:0000287">
    <property type="term" value="F:magnesium ion binding"/>
    <property type="evidence" value="ECO:0007669"/>
    <property type="project" value="UniProtKB-UniRule"/>
</dbReference>
<feature type="region of interest" description="DNA-binding and helicase activity, interacts with RecC" evidence="15">
    <location>
        <begin position="1"/>
        <end position="750"/>
    </location>
</feature>
<dbReference type="Pfam" id="PF13361">
    <property type="entry name" value="UvrD_C"/>
    <property type="match status" value="1"/>
</dbReference>
<dbReference type="PANTHER" id="PTHR11070:SF23">
    <property type="entry name" value="RECBCD ENZYME SUBUNIT RECB"/>
    <property type="match status" value="1"/>
</dbReference>
<dbReference type="InterPro" id="IPR011335">
    <property type="entry name" value="Restrct_endonuc-II-like"/>
</dbReference>
<keyword evidence="17" id="KW-1185">Reference proteome</keyword>
<feature type="region of interest" description="Nuclease activity, interacts with RecD and RecA" evidence="15">
    <location>
        <begin position="781"/>
        <end position="1107"/>
    </location>
</feature>
<dbReference type="GO" id="GO:0005524">
    <property type="term" value="F:ATP binding"/>
    <property type="evidence" value="ECO:0007669"/>
    <property type="project" value="UniProtKB-UniRule"/>
</dbReference>
<dbReference type="NCBIfam" id="TIGR00609">
    <property type="entry name" value="recB"/>
    <property type="match status" value="1"/>
</dbReference>
<evidence type="ECO:0000256" key="1">
    <source>
        <dbReference type="ARBA" id="ARBA00022722"/>
    </source>
</evidence>
<keyword evidence="9 15" id="KW-0460">Magnesium</keyword>
<dbReference type="GO" id="GO:0043138">
    <property type="term" value="F:3'-5' DNA helicase activity"/>
    <property type="evidence" value="ECO:0007669"/>
    <property type="project" value="UniProtKB-UniRule"/>
</dbReference>
<feature type="active site" description="For nuclease activity" evidence="15">
    <location>
        <position position="997"/>
    </location>
</feature>
<dbReference type="PROSITE" id="PS51217">
    <property type="entry name" value="UVRD_HELICASE_CTER"/>
    <property type="match status" value="1"/>
</dbReference>
<dbReference type="PROSITE" id="PS51198">
    <property type="entry name" value="UVRD_HELICASE_ATP_BIND"/>
    <property type="match status" value="1"/>
</dbReference>
<dbReference type="Pfam" id="PF00580">
    <property type="entry name" value="UvrD-helicase"/>
    <property type="match status" value="1"/>
</dbReference>
<feature type="binding site" evidence="15">
    <location>
        <position position="844"/>
    </location>
    <ligand>
        <name>Mg(2+)</name>
        <dbReference type="ChEBI" id="CHEBI:18420"/>
    </ligand>
</feature>
<organism evidence="16 17">
    <name type="scientific">Mycobacterium parmense</name>
    <dbReference type="NCBI Taxonomy" id="185642"/>
    <lineage>
        <taxon>Bacteria</taxon>
        <taxon>Bacillati</taxon>
        <taxon>Actinomycetota</taxon>
        <taxon>Actinomycetes</taxon>
        <taxon>Mycobacteriales</taxon>
        <taxon>Mycobacteriaceae</taxon>
        <taxon>Mycobacterium</taxon>
        <taxon>Mycobacterium simiae complex</taxon>
    </lineage>
</organism>
<accession>A0A7I7YVH0</accession>
<dbReference type="InterPro" id="IPR027417">
    <property type="entry name" value="P-loop_NTPase"/>
</dbReference>
<dbReference type="GO" id="GO:0008854">
    <property type="term" value="F:exodeoxyribonuclease V activity"/>
    <property type="evidence" value="ECO:0007669"/>
    <property type="project" value="UniProtKB-EC"/>
</dbReference>
<dbReference type="Proteomes" id="UP000467105">
    <property type="component" value="Chromosome"/>
</dbReference>
<keyword evidence="3 15" id="KW-0547">Nucleotide-binding</keyword>
<keyword evidence="7 15" id="KW-0269">Exonuclease</keyword>
<dbReference type="Gene3D" id="1.10.486.10">
    <property type="entry name" value="PCRA, domain 4"/>
    <property type="match status" value="1"/>
</dbReference>
<keyword evidence="11 15" id="KW-0234">DNA repair</keyword>
<dbReference type="GO" id="GO:0003677">
    <property type="term" value="F:DNA binding"/>
    <property type="evidence" value="ECO:0007669"/>
    <property type="project" value="UniProtKB-UniRule"/>
</dbReference>
<keyword evidence="4 15" id="KW-0227">DNA damage</keyword>
<evidence type="ECO:0000256" key="11">
    <source>
        <dbReference type="ARBA" id="ARBA00023204"/>
    </source>
</evidence>
<evidence type="ECO:0000256" key="10">
    <source>
        <dbReference type="ARBA" id="ARBA00023125"/>
    </source>
</evidence>
<dbReference type="SUPFAM" id="SSF52980">
    <property type="entry name" value="Restriction endonuclease-like"/>
    <property type="match status" value="1"/>
</dbReference>
<reference evidence="16 17" key="1">
    <citation type="journal article" date="2019" name="Emerg. Microbes Infect.">
        <title>Comprehensive subspecies identification of 175 nontuberculous mycobacteria species based on 7547 genomic profiles.</title>
        <authorList>
            <person name="Matsumoto Y."/>
            <person name="Kinjo T."/>
            <person name="Motooka D."/>
            <person name="Nabeya D."/>
            <person name="Jung N."/>
            <person name="Uechi K."/>
            <person name="Horii T."/>
            <person name="Iida T."/>
            <person name="Fujita J."/>
            <person name="Nakamura S."/>
        </authorList>
    </citation>
    <scope>NUCLEOTIDE SEQUENCE [LARGE SCALE GENOMIC DNA]</scope>
    <source>
        <strain evidence="16 17">JCM 14742</strain>
    </source>
</reference>
<evidence type="ECO:0000256" key="3">
    <source>
        <dbReference type="ARBA" id="ARBA00022741"/>
    </source>
</evidence>
<sequence>MKDDEPERFDLLGPLPAERSTTVLEASAGTGKTFALAGLVTRYLAAGAATLDQMLLITFGRAASQELRERVRCQIVAAVTAFDDPSTVGDNELVASLLEGDPGERELRRQRLRDALAGFDAATIATTHQFCQLVLRSLGVAGDTAAGVTLIESLDELVGEIVDDLYLAHFSGQRDEPVLGYRDALRLAREVANNPSTQLRPSDPPPGSRAAVCVGFANEVLAELETRKRRLGVLGYDDLLTRLAAALAADDSPARTRMHHRWPIVMVDEFQDTDPVQWKVIDCAFSGRSTVVLIGDPKQAIYAFRGGDIQTYLQAAETAGQKKTLGTNWRSDSALLDRLQVVLRGARLGDAAIVVKDVDAHHLGHRLAGAPRNDPFRLRVVQRKQLGRKGTANLPIGELRQHIGADLAADIRTLLASGATFGGRPLLARDVAVIVERHEDAGACFRALCDAGVPAVYTGNSDVFTSEAADDWLCLLEAFDQPHRPGMVRAAAATMFFGHTAASLAAGGDALTDRIAETLREWAGHARERGVAAIFEAAQACGMGDRVLAWQGGERHMTDLAHVTQLLQNVAHHEHYNLPALRDWLRRQRDERSGSTERNRRLDSDAAAVQIMTVYVSKGLQYPIVYLPFAFNRSTPKRDIVLFHDNGVRCLHVGGADTPDFAQVEEAGRTEDAGDGSRLTYVALTRAQAQVVAWWSPAFNEPGGGLSRLLRGRRPDEPQIPERCEPAKVSDEDAMARMRQWEAAGGPVVEISVVGQAPPLPPEPAPKNLCSRHFHRAIDTAWRRTSYSGLIRVAETAGVTSEPEVTDLDDEAGEIPLTGAAAGADLPSPMADLPTGAKFGTLVHAVLETSDPFAADLAAELESNIRRHSASWPDIAAAVAPETLAAAMVPMHDSPLGPLACGLTLRRIGLPDRLRELDFELPLAGGDLRAATPAVRLAELAALLRGHLPADDPLAPYAARLLSPPLAEQPLRGYLTGSIDAVLRVPDGAGHRYLVVDYKTNWLGDPDRPLKAADYGRPRLVEAMLHSDYPLQALLYTAVLHRYLRWRVKGYEPARHLGGVLYLFVRGMCGSETPVVDGHPAGVFSWRPPPSLVTALSDLLDGREAAA</sequence>
<dbReference type="EC" id="5.6.2.4" evidence="15"/>
<keyword evidence="12 15" id="KW-0413">Isomerase</keyword>
<dbReference type="InterPro" id="IPR014017">
    <property type="entry name" value="DNA_helicase_UvrD-like_C"/>
</dbReference>
<evidence type="ECO:0000313" key="17">
    <source>
        <dbReference type="Proteomes" id="UP000467105"/>
    </source>
</evidence>
<feature type="binding site" evidence="15">
    <location>
        <position position="980"/>
    </location>
    <ligand>
        <name>Mg(2+)</name>
        <dbReference type="ChEBI" id="CHEBI:18420"/>
    </ligand>
</feature>
<comment type="catalytic activity">
    <reaction evidence="15">
        <text>Exonucleolytic cleavage (in the presence of ATP) in either 5'- to 3'- or 3'- to 5'-direction to yield 5'-phosphooligonucleotides.</text>
        <dbReference type="EC" id="3.1.11.5"/>
    </reaction>
</comment>
<dbReference type="GO" id="GO:0009338">
    <property type="term" value="C:exodeoxyribonuclease V complex"/>
    <property type="evidence" value="ECO:0007669"/>
    <property type="project" value="TreeGrafter"/>
</dbReference>
<evidence type="ECO:0000256" key="9">
    <source>
        <dbReference type="ARBA" id="ARBA00022842"/>
    </source>
</evidence>
<evidence type="ECO:0000256" key="15">
    <source>
        <dbReference type="HAMAP-Rule" id="MF_01485"/>
    </source>
</evidence>
<dbReference type="CDD" id="cd22352">
    <property type="entry name" value="RecB_C-like"/>
    <property type="match status" value="1"/>
</dbReference>
<comment type="subunit">
    <text evidence="15">Heterotrimer of RecB, RecC and RecD. All subunits contribute to DNA-binding. Interacts with RecA.</text>
</comment>
<dbReference type="HAMAP" id="MF_01485">
    <property type="entry name" value="RecB"/>
    <property type="match status" value="1"/>
</dbReference>
<proteinExistence type="inferred from homology"/>
<keyword evidence="10 15" id="KW-0238">DNA-binding</keyword>
<keyword evidence="8 15" id="KW-0067">ATP-binding</keyword>
<dbReference type="OrthoDB" id="9810135at2"/>
<comment type="miscellaneous">
    <text evidence="15">In the RecBCD complex, RecB has a slow 3'-5' helicase, an exonuclease activity and loads RecA onto ssDNA, RecD has a fast 5'-3' helicase activity, while RecC stimulates the ATPase and processivity of the RecB helicase and contributes to recognition of the Chi site.</text>
</comment>
<evidence type="ECO:0000256" key="7">
    <source>
        <dbReference type="ARBA" id="ARBA00022839"/>
    </source>
</evidence>
<comment type="domain">
    <text evidence="15">The N-terminal DNA-binding domain is a ssDNA-dependent ATPase and has ATP-dependent 3'-5' helicase function. This domain interacts with RecC.</text>
</comment>
<dbReference type="EMBL" id="AP022614">
    <property type="protein sequence ID" value="BBZ45885.1"/>
    <property type="molecule type" value="Genomic_DNA"/>
</dbReference>
<evidence type="ECO:0000256" key="14">
    <source>
        <dbReference type="ARBA" id="ARBA00048988"/>
    </source>
</evidence>
<dbReference type="GO" id="GO:0005829">
    <property type="term" value="C:cytosol"/>
    <property type="evidence" value="ECO:0007669"/>
    <property type="project" value="TreeGrafter"/>
</dbReference>
<dbReference type="EC" id="3.1.11.5" evidence="15"/>
<keyword evidence="1 15" id="KW-0540">Nuclease</keyword>
<dbReference type="RefSeq" id="WP_085271880.1">
    <property type="nucleotide sequence ID" value="NZ_AP022614.1"/>
</dbReference>
<dbReference type="Gene3D" id="1.10.3170.10">
    <property type="entry name" value="Recbcd, chain B, domain 2"/>
    <property type="match status" value="2"/>
</dbReference>
<keyword evidence="5 15" id="KW-0378">Hydrolase</keyword>
<comment type="function">
    <text evidence="15">A helicase/nuclease that prepares dsDNA breaks (DSB) for recombinational DNA repair. Binds to DSBs and unwinds DNA via a highly rapid and processive ATP-dependent bidirectional helicase activity. Unwinds dsDNA until it encounters a Chi (crossover hotspot instigator) sequence from the 3' direction. Cuts ssDNA a few nucleotides 3' to the Chi site. The properties and activities of the enzyme are changed at Chi. The Chi-altered holoenzyme produces a long 3'-ssDNA overhang and facilitates RecA-binding to the ssDNA for homologous DNA recombination and repair. Holoenzyme degrades any linearized DNA that is unable to undergo homologous recombination. In the holoenzyme this subunit contributes ATPase, 3'-5' helicase, exonuclease activity and loads RecA onto ssDNA.</text>
</comment>
<evidence type="ECO:0000256" key="13">
    <source>
        <dbReference type="ARBA" id="ARBA00034617"/>
    </source>
</evidence>
<evidence type="ECO:0000256" key="4">
    <source>
        <dbReference type="ARBA" id="ARBA00022763"/>
    </source>
</evidence>
<comment type="similarity">
    <text evidence="15">Belongs to the helicase family. UvrD subfamily.</text>
</comment>
<dbReference type="InterPro" id="IPR000212">
    <property type="entry name" value="DNA_helicase_UvrD/REP"/>
</dbReference>
<dbReference type="Gene3D" id="3.90.320.10">
    <property type="match status" value="1"/>
</dbReference>
<comment type="cofactor">
    <cofactor evidence="15">
        <name>Mg(2+)</name>
        <dbReference type="ChEBI" id="CHEBI:18420"/>
    </cofactor>
    <text evidence="15">Binds 1 Mg(2+) ion per subunit.</text>
</comment>
<evidence type="ECO:0000256" key="2">
    <source>
        <dbReference type="ARBA" id="ARBA00022723"/>
    </source>
</evidence>
<feature type="binding site" evidence="15">
    <location>
        <position position="997"/>
    </location>
    <ligand>
        <name>Mg(2+)</name>
        <dbReference type="ChEBI" id="CHEBI:18420"/>
    </ligand>
</feature>
<dbReference type="InterPro" id="IPR014016">
    <property type="entry name" value="UvrD-like_ATP-bd"/>
</dbReference>
<dbReference type="InterPro" id="IPR011604">
    <property type="entry name" value="PDDEXK-like_dom_sf"/>
</dbReference>
<keyword evidence="6 15" id="KW-0347">Helicase</keyword>
<name>A0A7I7YVH0_9MYCO</name>
<protein>
    <recommendedName>
        <fullName evidence="15">RecBCD enzyme subunit RecB</fullName>
        <ecNumber evidence="15">3.1.11.5</ecNumber>
        <ecNumber evidence="15">5.6.2.4</ecNumber>
    </recommendedName>
    <alternativeName>
        <fullName evidence="15">DNA 3'-5' helicase subunit RecB</fullName>
    </alternativeName>
    <alternativeName>
        <fullName evidence="15">Exonuclease V subunit RecB</fullName>
        <shortName evidence="15">ExoV subunit RecB</shortName>
    </alternativeName>
    <alternativeName>
        <fullName evidence="15">Helicase/nuclease RecBCD subunit RecB</fullName>
    </alternativeName>
</protein>
<dbReference type="PANTHER" id="PTHR11070">
    <property type="entry name" value="UVRD / RECB / PCRA DNA HELICASE FAMILY MEMBER"/>
    <property type="match status" value="1"/>
</dbReference>
<gene>
    <name evidence="15 16" type="primary">recB</name>
    <name evidence="16" type="ORF">MPRM_31660</name>
</gene>
<keyword evidence="2 15" id="KW-0479">Metal-binding</keyword>
<evidence type="ECO:0000256" key="6">
    <source>
        <dbReference type="ARBA" id="ARBA00022806"/>
    </source>
</evidence>
<evidence type="ECO:0000256" key="8">
    <source>
        <dbReference type="ARBA" id="ARBA00022840"/>
    </source>
</evidence>
<evidence type="ECO:0000256" key="12">
    <source>
        <dbReference type="ARBA" id="ARBA00023235"/>
    </source>
</evidence>
<comment type="catalytic activity">
    <reaction evidence="14 15">
        <text>ATP + H2O = ADP + phosphate + H(+)</text>
        <dbReference type="Rhea" id="RHEA:13065"/>
        <dbReference type="ChEBI" id="CHEBI:15377"/>
        <dbReference type="ChEBI" id="CHEBI:15378"/>
        <dbReference type="ChEBI" id="CHEBI:30616"/>
        <dbReference type="ChEBI" id="CHEBI:43474"/>
        <dbReference type="ChEBI" id="CHEBI:456216"/>
        <dbReference type="EC" id="5.6.2.4"/>
    </reaction>
</comment>
<evidence type="ECO:0000313" key="16">
    <source>
        <dbReference type="EMBL" id="BBZ45885.1"/>
    </source>
</evidence>
<dbReference type="Gene3D" id="3.40.50.300">
    <property type="entry name" value="P-loop containing nucleotide triphosphate hydrolases"/>
    <property type="match status" value="3"/>
</dbReference>
<dbReference type="AlphaFoldDB" id="A0A7I7YVH0"/>
<comment type="domain">
    <text evidence="15">The C-terminal domain has nuclease activity and interacts with RecD. It interacts with RecA, facilitating its loading onto ssDNA.</text>
</comment>
<dbReference type="InterPro" id="IPR004586">
    <property type="entry name" value="RecB"/>
</dbReference>
<dbReference type="GO" id="GO:0000724">
    <property type="term" value="P:double-strand break repair via homologous recombination"/>
    <property type="evidence" value="ECO:0007669"/>
    <property type="project" value="UniProtKB-UniRule"/>
</dbReference>
<comment type="catalytic activity">
    <reaction evidence="13 15">
        <text>Couples ATP hydrolysis with the unwinding of duplex DNA by translocating in the 3'-5' direction.</text>
        <dbReference type="EC" id="5.6.2.4"/>
    </reaction>
</comment>
<evidence type="ECO:0000256" key="5">
    <source>
        <dbReference type="ARBA" id="ARBA00022801"/>
    </source>
</evidence>